<comment type="catalytic activity">
    <reaction evidence="1">
        <text>ATP + protein L-histidine = ADP + protein N-phospho-L-histidine.</text>
        <dbReference type="EC" id="2.7.13.3"/>
    </reaction>
</comment>
<keyword evidence="11" id="KW-0547">Nucleotide-binding</keyword>
<dbReference type="PROSITE" id="PS50885">
    <property type="entry name" value="HAMP"/>
    <property type="match status" value="1"/>
</dbReference>
<dbReference type="InterPro" id="IPR036097">
    <property type="entry name" value="HisK_dim/P_sf"/>
</dbReference>
<dbReference type="CDD" id="cd00075">
    <property type="entry name" value="HATPase"/>
    <property type="match status" value="1"/>
</dbReference>
<dbReference type="InterPro" id="IPR004358">
    <property type="entry name" value="Sig_transdc_His_kin-like_C"/>
</dbReference>
<dbReference type="InterPro" id="IPR005467">
    <property type="entry name" value="His_kinase_dom"/>
</dbReference>
<evidence type="ECO:0000256" key="3">
    <source>
        <dbReference type="ARBA" id="ARBA00012438"/>
    </source>
</evidence>
<organism evidence="11 12">
    <name type="scientific">Congregibacter brevis</name>
    <dbReference type="NCBI Taxonomy" id="3081201"/>
    <lineage>
        <taxon>Bacteria</taxon>
        <taxon>Pseudomonadati</taxon>
        <taxon>Pseudomonadota</taxon>
        <taxon>Gammaproteobacteria</taxon>
        <taxon>Cellvibrionales</taxon>
        <taxon>Halieaceae</taxon>
        <taxon>Congregibacter</taxon>
    </lineage>
</organism>
<dbReference type="Pfam" id="PF00672">
    <property type="entry name" value="HAMP"/>
    <property type="match status" value="1"/>
</dbReference>
<evidence type="ECO:0000256" key="2">
    <source>
        <dbReference type="ARBA" id="ARBA00004370"/>
    </source>
</evidence>
<feature type="domain" description="Histidine kinase" evidence="9">
    <location>
        <begin position="271"/>
        <end position="490"/>
    </location>
</feature>
<accession>A0ABZ0IJ38</accession>
<dbReference type="InterPro" id="IPR036890">
    <property type="entry name" value="HATPase_C_sf"/>
</dbReference>
<gene>
    <name evidence="11" type="ORF">R0137_08035</name>
</gene>
<dbReference type="PRINTS" id="PR00344">
    <property type="entry name" value="BCTRLSENSOR"/>
</dbReference>
<keyword evidence="8" id="KW-0472">Membrane</keyword>
<evidence type="ECO:0000256" key="1">
    <source>
        <dbReference type="ARBA" id="ARBA00000085"/>
    </source>
</evidence>
<evidence type="ECO:0000313" key="12">
    <source>
        <dbReference type="Proteomes" id="UP001626549"/>
    </source>
</evidence>
<keyword evidence="8" id="KW-1133">Transmembrane helix</keyword>
<evidence type="ECO:0000256" key="6">
    <source>
        <dbReference type="ARBA" id="ARBA00022777"/>
    </source>
</evidence>
<dbReference type="SUPFAM" id="SSF47384">
    <property type="entry name" value="Homodimeric domain of signal transducing histidine kinase"/>
    <property type="match status" value="1"/>
</dbReference>
<dbReference type="RefSeq" id="WP_407329868.1">
    <property type="nucleotide sequence ID" value="NZ_CP136865.1"/>
</dbReference>
<comment type="subcellular location">
    <subcellularLocation>
        <location evidence="2">Membrane</location>
    </subcellularLocation>
</comment>
<dbReference type="SMART" id="SM00387">
    <property type="entry name" value="HATPase_c"/>
    <property type="match status" value="1"/>
</dbReference>
<keyword evidence="5" id="KW-0808">Transferase</keyword>
<dbReference type="Gene3D" id="1.10.287.130">
    <property type="match status" value="1"/>
</dbReference>
<dbReference type="SUPFAM" id="SSF55874">
    <property type="entry name" value="ATPase domain of HSP90 chaperone/DNA topoisomerase II/histidine kinase"/>
    <property type="match status" value="1"/>
</dbReference>
<feature type="transmembrane region" description="Helical" evidence="8">
    <location>
        <begin position="181"/>
        <end position="202"/>
    </location>
</feature>
<dbReference type="CDD" id="cd00082">
    <property type="entry name" value="HisKA"/>
    <property type="match status" value="1"/>
</dbReference>
<evidence type="ECO:0000256" key="8">
    <source>
        <dbReference type="SAM" id="Phobius"/>
    </source>
</evidence>
<protein>
    <recommendedName>
        <fullName evidence="3">histidine kinase</fullName>
        <ecNumber evidence="3">2.7.13.3</ecNumber>
    </recommendedName>
</protein>
<keyword evidence="4" id="KW-0597">Phosphoprotein</keyword>
<evidence type="ECO:0000256" key="4">
    <source>
        <dbReference type="ARBA" id="ARBA00022553"/>
    </source>
</evidence>
<evidence type="ECO:0000256" key="7">
    <source>
        <dbReference type="ARBA" id="ARBA00023012"/>
    </source>
</evidence>
<dbReference type="EMBL" id="CP136865">
    <property type="protein sequence ID" value="WOJ98509.1"/>
    <property type="molecule type" value="Genomic_DNA"/>
</dbReference>
<dbReference type="Proteomes" id="UP001626549">
    <property type="component" value="Chromosome"/>
</dbReference>
<dbReference type="InterPro" id="IPR050351">
    <property type="entry name" value="BphY/WalK/GraS-like"/>
</dbReference>
<dbReference type="PANTHER" id="PTHR45453:SF1">
    <property type="entry name" value="PHOSPHATE REGULON SENSOR PROTEIN PHOR"/>
    <property type="match status" value="1"/>
</dbReference>
<name>A0ABZ0IJ38_9GAMM</name>
<dbReference type="SMART" id="SM00388">
    <property type="entry name" value="HisKA"/>
    <property type="match status" value="1"/>
</dbReference>
<dbReference type="Pfam" id="PF00512">
    <property type="entry name" value="HisKA"/>
    <property type="match status" value="1"/>
</dbReference>
<feature type="domain" description="HAMP" evidence="10">
    <location>
        <begin position="200"/>
        <end position="256"/>
    </location>
</feature>
<evidence type="ECO:0000256" key="5">
    <source>
        <dbReference type="ARBA" id="ARBA00022679"/>
    </source>
</evidence>
<sequence>MFQHLYLRLALATGLLFIIAGGVLIGISTRTSELYALETTQRINRDIALHAAEDMPLFGPTGVNEVALKELAHHVMFINPIVEVYLLDTEGRILSHALPEGTVLRQQVDMAPLKRFMRDSSKLPIFADDPRSDTDSKIFSVSPILDDAGDVSAYLYTVLNGKDYDGIQQSLANSYNLQTGVATIAAALCFAMIGGLLLFFLLTRRLQRLASAVSRYREDSYTGAIDIDSQQSTKDEVGLLGAAITDMSERIEQQFDAQTEIDRNRRELIANVSHDLRTPVSSIQGFLETLMVKDLDTSAQEDYIRTAHKHALRLNELIGELFELSTLESGTVEPHWENFPVMELIQDIVLDHEVSARERGITLTTEAASESLQVRADIAMIHRLLENLIHNALRHTPAGGEITVRVTDDAERVRVQVSDNGDGIASQDIPRIFERFYQRDTDSTSDSAMGGTGLGLAIVKRIVDLHRSQIAVRSEGNHGTEFSFWLPQPA</sequence>
<dbReference type="InterPro" id="IPR003660">
    <property type="entry name" value="HAMP_dom"/>
</dbReference>
<keyword evidence="7" id="KW-0902">Two-component regulatory system</keyword>
<dbReference type="GO" id="GO:0005524">
    <property type="term" value="F:ATP binding"/>
    <property type="evidence" value="ECO:0007669"/>
    <property type="project" value="UniProtKB-KW"/>
</dbReference>
<reference evidence="11 12" key="1">
    <citation type="submission" date="2023-10" db="EMBL/GenBank/DDBJ databases">
        <title>Two novel species belonging to the OM43/NOR5 clade.</title>
        <authorList>
            <person name="Park M."/>
        </authorList>
    </citation>
    <scope>NUCLEOTIDE SEQUENCE [LARGE SCALE GENOMIC DNA]</scope>
    <source>
        <strain evidence="11 12">IMCC45268</strain>
    </source>
</reference>
<evidence type="ECO:0000259" key="10">
    <source>
        <dbReference type="PROSITE" id="PS50885"/>
    </source>
</evidence>
<dbReference type="InterPro" id="IPR003594">
    <property type="entry name" value="HATPase_dom"/>
</dbReference>
<dbReference type="PROSITE" id="PS50109">
    <property type="entry name" value="HIS_KIN"/>
    <property type="match status" value="1"/>
</dbReference>
<keyword evidence="12" id="KW-1185">Reference proteome</keyword>
<keyword evidence="11" id="KW-0067">ATP-binding</keyword>
<dbReference type="InterPro" id="IPR003661">
    <property type="entry name" value="HisK_dim/P_dom"/>
</dbReference>
<dbReference type="Gene3D" id="3.30.565.10">
    <property type="entry name" value="Histidine kinase-like ATPase, C-terminal domain"/>
    <property type="match status" value="1"/>
</dbReference>
<dbReference type="Gene3D" id="6.10.340.10">
    <property type="match status" value="1"/>
</dbReference>
<dbReference type="PANTHER" id="PTHR45453">
    <property type="entry name" value="PHOSPHATE REGULON SENSOR PROTEIN PHOR"/>
    <property type="match status" value="1"/>
</dbReference>
<proteinExistence type="predicted"/>
<keyword evidence="6" id="KW-0418">Kinase</keyword>
<feature type="transmembrane region" description="Helical" evidence="8">
    <location>
        <begin position="7"/>
        <end position="27"/>
    </location>
</feature>
<dbReference type="Pfam" id="PF02518">
    <property type="entry name" value="HATPase_c"/>
    <property type="match status" value="1"/>
</dbReference>
<dbReference type="EC" id="2.7.13.3" evidence="3"/>
<dbReference type="SMART" id="SM00304">
    <property type="entry name" value="HAMP"/>
    <property type="match status" value="1"/>
</dbReference>
<evidence type="ECO:0000313" key="11">
    <source>
        <dbReference type="EMBL" id="WOJ98509.1"/>
    </source>
</evidence>
<evidence type="ECO:0000259" key="9">
    <source>
        <dbReference type="PROSITE" id="PS50109"/>
    </source>
</evidence>
<keyword evidence="8" id="KW-0812">Transmembrane</keyword>